<keyword evidence="15" id="KW-1185">Reference proteome</keyword>
<evidence type="ECO:0000256" key="1">
    <source>
        <dbReference type="ARBA" id="ARBA00005443"/>
    </source>
</evidence>
<feature type="compositionally biased region" description="Basic and acidic residues" evidence="11">
    <location>
        <begin position="224"/>
        <end position="243"/>
    </location>
</feature>
<feature type="region of interest" description="Disordered" evidence="11">
    <location>
        <begin position="224"/>
        <end position="270"/>
    </location>
</feature>
<evidence type="ECO:0000256" key="5">
    <source>
        <dbReference type="ARBA" id="ARBA00023136"/>
    </source>
</evidence>
<evidence type="ECO:0000256" key="7">
    <source>
        <dbReference type="ARBA" id="ARBA00029502"/>
    </source>
</evidence>
<evidence type="ECO:0000256" key="4">
    <source>
        <dbReference type="ARBA" id="ARBA00023010"/>
    </source>
</evidence>
<dbReference type="GO" id="GO:0016560">
    <property type="term" value="P:protein import into peroxisome matrix, docking"/>
    <property type="evidence" value="ECO:0007669"/>
    <property type="project" value="UniProtKB-UniRule"/>
</dbReference>
<feature type="compositionally biased region" description="Pro residues" evidence="11">
    <location>
        <begin position="255"/>
        <end position="264"/>
    </location>
</feature>
<protein>
    <recommendedName>
        <fullName evidence="7 10">Peroxisomal membrane protein PEX14</fullName>
    </recommendedName>
    <alternativeName>
        <fullName evidence="8 10">Peroxin-14</fullName>
    </alternativeName>
</protein>
<evidence type="ECO:0000256" key="8">
    <source>
        <dbReference type="ARBA" id="ARBA00029691"/>
    </source>
</evidence>
<dbReference type="EMBL" id="SEYY01015185">
    <property type="protein sequence ID" value="KAB7500109.1"/>
    <property type="molecule type" value="Genomic_DNA"/>
</dbReference>
<evidence type="ECO:0000313" key="14">
    <source>
        <dbReference type="EMBL" id="KAB7500109.1"/>
    </source>
</evidence>
<comment type="similarity">
    <text evidence="1 10">Belongs to the peroxin-14 family.</text>
</comment>
<name>A0A5N5T285_9CRUS</name>
<keyword evidence="12" id="KW-1133">Transmembrane helix</keyword>
<proteinExistence type="inferred from homology"/>
<evidence type="ECO:0000256" key="12">
    <source>
        <dbReference type="SAM" id="Phobius"/>
    </source>
</evidence>
<evidence type="ECO:0000259" key="13">
    <source>
        <dbReference type="Pfam" id="PF04695"/>
    </source>
</evidence>
<evidence type="ECO:0000256" key="2">
    <source>
        <dbReference type="ARBA" id="ARBA00022448"/>
    </source>
</evidence>
<dbReference type="Gene3D" id="1.10.10.10">
    <property type="entry name" value="Winged helix-like DNA-binding domain superfamily/Winged helix DNA-binding domain"/>
    <property type="match status" value="1"/>
</dbReference>
<keyword evidence="2 10" id="KW-0813">Transport</keyword>
<dbReference type="PANTHER" id="PTHR23058">
    <property type="entry name" value="PEROXISOMAL MEMBRANE PROTEIN PEX14"/>
    <property type="match status" value="1"/>
</dbReference>
<gene>
    <name evidence="14" type="ORF">Anas_04847</name>
</gene>
<dbReference type="PANTHER" id="PTHR23058:SF0">
    <property type="entry name" value="PEROXISOMAL MEMBRANE PROTEIN PEX14"/>
    <property type="match status" value="1"/>
</dbReference>
<dbReference type="InterPro" id="IPR025655">
    <property type="entry name" value="PEX14"/>
</dbReference>
<feature type="domain" description="Peroxisome membrane anchor protein Pex14p N-terminal" evidence="13">
    <location>
        <begin position="15"/>
        <end position="58"/>
    </location>
</feature>
<dbReference type="OrthoDB" id="441517at2759"/>
<dbReference type="Pfam" id="PF04695">
    <property type="entry name" value="Pex14_N"/>
    <property type="match status" value="1"/>
</dbReference>
<comment type="caution">
    <text evidence="14">The sequence shown here is derived from an EMBL/GenBank/DDBJ whole genome shotgun (WGS) entry which is preliminary data.</text>
</comment>
<accession>A0A5N5T285</accession>
<evidence type="ECO:0000256" key="6">
    <source>
        <dbReference type="ARBA" id="ARBA00023140"/>
    </source>
</evidence>
<organism evidence="14 15">
    <name type="scientific">Armadillidium nasatum</name>
    <dbReference type="NCBI Taxonomy" id="96803"/>
    <lineage>
        <taxon>Eukaryota</taxon>
        <taxon>Metazoa</taxon>
        <taxon>Ecdysozoa</taxon>
        <taxon>Arthropoda</taxon>
        <taxon>Crustacea</taxon>
        <taxon>Multicrustacea</taxon>
        <taxon>Malacostraca</taxon>
        <taxon>Eumalacostraca</taxon>
        <taxon>Peracarida</taxon>
        <taxon>Isopoda</taxon>
        <taxon>Oniscidea</taxon>
        <taxon>Crinocheta</taxon>
        <taxon>Armadillidiidae</taxon>
        <taxon>Armadillidium</taxon>
    </lineage>
</organism>
<evidence type="ECO:0000256" key="11">
    <source>
        <dbReference type="SAM" id="MobiDB-lite"/>
    </source>
</evidence>
<keyword evidence="12" id="KW-0812">Transmembrane</keyword>
<dbReference type="Proteomes" id="UP000326759">
    <property type="component" value="Unassembled WGS sequence"/>
</dbReference>
<dbReference type="InterPro" id="IPR006785">
    <property type="entry name" value="Pex14_N"/>
</dbReference>
<keyword evidence="5 10" id="KW-0472">Membrane</keyword>
<evidence type="ECO:0000256" key="9">
    <source>
        <dbReference type="ARBA" id="ARBA00046271"/>
    </source>
</evidence>
<evidence type="ECO:0000256" key="10">
    <source>
        <dbReference type="RuleBase" id="RU367032"/>
    </source>
</evidence>
<keyword evidence="6 10" id="KW-0576">Peroxisome</keyword>
<evidence type="ECO:0000256" key="3">
    <source>
        <dbReference type="ARBA" id="ARBA00022927"/>
    </source>
</evidence>
<evidence type="ECO:0000313" key="15">
    <source>
        <dbReference type="Proteomes" id="UP000326759"/>
    </source>
</evidence>
<dbReference type="AlphaFoldDB" id="A0A5N5T285"/>
<comment type="function">
    <text evidence="10">Component of the PEX13-PEX14 docking complex, a translocon channel that specifically mediates the import of peroxisomal cargo proteins bound to PEX5 receptor. The PEX13-PEX14 docking complex forms a large import pore which can be opened to a diameter of about 9 nm. Mechanistically, PEX5 receptor along with cargo proteins associates with the PEX14 subunit of the PEX13-PEX14 docking complex in the cytosol, leading to the insertion of the receptor into the organelle membrane with the concomitant translocation of the cargo into the peroxisome matrix.</text>
</comment>
<dbReference type="InterPro" id="IPR036388">
    <property type="entry name" value="WH-like_DNA-bd_sf"/>
</dbReference>
<comment type="subcellular location">
    <subcellularLocation>
        <location evidence="9 10">Peroxisome membrane</location>
    </subcellularLocation>
</comment>
<feature type="transmembrane region" description="Helical" evidence="12">
    <location>
        <begin position="111"/>
        <end position="130"/>
    </location>
</feature>
<keyword evidence="4" id="KW-0811">Translocation</keyword>
<keyword evidence="3 10" id="KW-0653">Protein transport</keyword>
<dbReference type="GO" id="GO:0005102">
    <property type="term" value="F:signaling receptor binding"/>
    <property type="evidence" value="ECO:0007669"/>
    <property type="project" value="TreeGrafter"/>
</dbReference>
<reference evidence="14 15" key="1">
    <citation type="journal article" date="2019" name="PLoS Biol.">
        <title>Sex chromosomes control vertical transmission of feminizing Wolbachia symbionts in an isopod.</title>
        <authorList>
            <person name="Becking T."/>
            <person name="Chebbi M.A."/>
            <person name="Giraud I."/>
            <person name="Moumen B."/>
            <person name="Laverre T."/>
            <person name="Caubet Y."/>
            <person name="Peccoud J."/>
            <person name="Gilbert C."/>
            <person name="Cordaux R."/>
        </authorList>
    </citation>
    <scope>NUCLEOTIDE SEQUENCE [LARGE SCALE GENOMIC DNA]</scope>
    <source>
        <strain evidence="14">ANa2</strain>
        <tissue evidence="14">Whole body excluding digestive tract and cuticle</tissue>
    </source>
</reference>
<dbReference type="GO" id="GO:1990429">
    <property type="term" value="C:peroxisomal importomer complex"/>
    <property type="evidence" value="ECO:0007669"/>
    <property type="project" value="TreeGrafter"/>
</dbReference>
<sequence>MAEKADENFSSPEIRQSLVNTAIDFLNMEKILVQPEEKKRQFLIKKGLTSEEIEIAFKNSKVPPKENYRVYDIEAQNFTQERRLATLPAPISLPFQSPRTLWTVVRDSFNMFIYITGIALVINYMYQNYIMPFLTGKRTKTKEEILLEVQASVTEVLKHLESTLEKINNNILLQNEKVSETSMKNLGLSQMEEIKSELGTLKSLLINRNSFPAAPAISYSIPEWQKRAKESKDSKEIDIKEVCSTEENETTNTSPPSPPPPPSETPESTS</sequence>
<dbReference type="GO" id="GO:0005778">
    <property type="term" value="C:peroxisomal membrane"/>
    <property type="evidence" value="ECO:0007669"/>
    <property type="project" value="UniProtKB-SubCell"/>
</dbReference>